<dbReference type="Pfam" id="PF09949">
    <property type="entry name" value="APP1_cat"/>
    <property type="match status" value="1"/>
</dbReference>
<reference evidence="3" key="1">
    <citation type="journal article" date="2020" name="Fungal Divers.">
        <title>Resolving the Mortierellaceae phylogeny through synthesis of multi-gene phylogenetics and phylogenomics.</title>
        <authorList>
            <person name="Vandepol N."/>
            <person name="Liber J."/>
            <person name="Desiro A."/>
            <person name="Na H."/>
            <person name="Kennedy M."/>
            <person name="Barry K."/>
            <person name="Grigoriev I.V."/>
            <person name="Miller A.N."/>
            <person name="O'Donnell K."/>
            <person name="Stajich J.E."/>
            <person name="Bonito G."/>
        </authorList>
    </citation>
    <scope>NUCLEOTIDE SEQUENCE</scope>
    <source>
        <strain evidence="3">NRRL 28262</strain>
    </source>
</reference>
<feature type="compositionally biased region" description="Polar residues" evidence="1">
    <location>
        <begin position="746"/>
        <end position="765"/>
    </location>
</feature>
<gene>
    <name evidence="3" type="ORF">BGZ95_002810</name>
</gene>
<feature type="compositionally biased region" description="Polar residues" evidence="1">
    <location>
        <begin position="232"/>
        <end position="241"/>
    </location>
</feature>
<feature type="compositionally biased region" description="Basic and acidic residues" evidence="1">
    <location>
        <begin position="84"/>
        <end position="101"/>
    </location>
</feature>
<keyword evidence="4" id="KW-1185">Reference proteome</keyword>
<dbReference type="PANTHER" id="PTHR28208:SF3">
    <property type="entry name" value="PHOSPHATIDATE PHOSPHATASE APP1"/>
    <property type="match status" value="1"/>
</dbReference>
<feature type="region of interest" description="Disordered" evidence="1">
    <location>
        <begin position="802"/>
        <end position="821"/>
    </location>
</feature>
<feature type="region of interest" description="Disordered" evidence="1">
    <location>
        <begin position="213"/>
        <end position="247"/>
    </location>
</feature>
<dbReference type="InterPro" id="IPR019236">
    <property type="entry name" value="APP1_cat"/>
</dbReference>
<feature type="region of interest" description="Disordered" evidence="1">
    <location>
        <begin position="928"/>
        <end position="977"/>
    </location>
</feature>
<protein>
    <recommendedName>
        <fullName evidence="2">Phosphatidate phosphatase APP1 catalytic domain-containing protein</fullName>
    </recommendedName>
</protein>
<dbReference type="EMBL" id="JAAAIL010001611">
    <property type="protein sequence ID" value="KAG0267622.1"/>
    <property type="molecule type" value="Genomic_DNA"/>
</dbReference>
<feature type="compositionally biased region" description="Low complexity" evidence="1">
    <location>
        <begin position="537"/>
        <end position="554"/>
    </location>
</feature>
<feature type="compositionally biased region" description="Polar residues" evidence="1">
    <location>
        <begin position="802"/>
        <end position="812"/>
    </location>
</feature>
<dbReference type="Proteomes" id="UP001194580">
    <property type="component" value="Unassembled WGS sequence"/>
</dbReference>
<sequence length="1079" mass="118372">VARKIAGVTKDSKVYETLESRFGMFLASNTQGAQFMVQCVGLASTTRMELAGGSDSMGNPTVEVLLDEIKSSESEGGLADTEATSEHDTYQPSPEQDKSDSQLRLAVAGGRGSIQPPLQHAAITALKLHLPEQAQKAVQEEQMKQLHDATQLHDVNQTTSTAVDPLDAGVHEATQIDTSIGSVETESKFSARLSRSTALFKNVVRKVKTSTSVYSSNNGASTDSLRLPSGSLPANNNNVSEFSPADESSRPVVVTRAASGASVLTQDTTRLEDLGCGVFPTVQVASRPGGHFDGTLRMGSSEVEAHGSMDTDAGHPRFLKLHAHHVDMPDPCHGVVNLIDPEGVSVISDIDDTIKETNVTAGARIILRNTFLKDMMEVEGMASVYKRWWTQGAAIHYVSNSPWQLIPSLLEFFQIHMFPPGSAHLRLHDNVLKTYFKAPGENKRRSIREILSDFPDRKFILVGDSGEIDMEIYTQMALEFPGQIVKIFIRDITTARLKEMVSKMPPARSLSFSSLLLPKTPLGFFGRRGSNTNTIGSVTSNNNASTSNVATMSSTDDDYDNDNDNDEGDDDDEDINHNHGNNEEMFESRFRGDMRDFKLERPRYPNYGGPMSPRLDPSRPLTPPAMPLSITPTSSTASSPRMQPKITATVKAVFGSTFRRSSPNNNNSNNSKQSALNGWNALRKRAGSMSPASPLSEGVTPMTGYPFPRVGSAASSSVSSLNGHQQQYQLRSRRNGDTYDEEDYGQHSNLSTHSFASSSPSQVADKSSHGSKDIFEDEDHQHVMLQQQQLQRQPRQRTNTFSFTPVTSANSPPCSPKIPIRRTTGHVGRQEPHPLEMAMTAISPVDTYLDDEHRRVLEPQSISPSPSPSSSSPVATTPTSFTNPKNPLEIWLERVQQCRLRLPKGMLTLFESAEELEQCEIVQDVFKRHGGDSSSHDQNQGHQQQQPQQQKQQHHHHHLQQPESWRSETSDDKSTDIDHVDGVAFDAQSELPTEMYLISKSATSVTTTTTTTTTSSWKTCRDSISAMTTSVKSFSVSSRRNSDHTPVIKHREVNPSQHGHGGFSEPSNADGILKSVVGN</sequence>
<feature type="region of interest" description="Disordered" evidence="1">
    <location>
        <begin position="859"/>
        <end position="885"/>
    </location>
</feature>
<dbReference type="InterPro" id="IPR052935">
    <property type="entry name" value="Mg2+_PAP"/>
</dbReference>
<dbReference type="GO" id="GO:0008195">
    <property type="term" value="F:phosphatidate phosphatase activity"/>
    <property type="evidence" value="ECO:0007669"/>
    <property type="project" value="InterPro"/>
</dbReference>
<feature type="compositionally biased region" description="Basic and acidic residues" evidence="1">
    <location>
        <begin position="965"/>
        <end position="977"/>
    </location>
</feature>
<accession>A0AAD4D511</accession>
<evidence type="ECO:0000313" key="4">
    <source>
        <dbReference type="Proteomes" id="UP001194580"/>
    </source>
</evidence>
<comment type="caution">
    <text evidence="3">The sequence shown here is derived from an EMBL/GenBank/DDBJ whole genome shotgun (WGS) entry which is preliminary data.</text>
</comment>
<feature type="region of interest" description="Disordered" evidence="1">
    <location>
        <begin position="72"/>
        <end position="102"/>
    </location>
</feature>
<feature type="region of interest" description="Disordered" evidence="1">
    <location>
        <begin position="710"/>
        <end position="773"/>
    </location>
</feature>
<feature type="region of interest" description="Disordered" evidence="1">
    <location>
        <begin position="602"/>
        <end position="623"/>
    </location>
</feature>
<feature type="compositionally biased region" description="Acidic residues" evidence="1">
    <location>
        <begin position="555"/>
        <end position="574"/>
    </location>
</feature>
<evidence type="ECO:0000313" key="3">
    <source>
        <dbReference type="EMBL" id="KAG0267622.1"/>
    </source>
</evidence>
<feature type="region of interest" description="Disordered" evidence="1">
    <location>
        <begin position="1052"/>
        <end position="1079"/>
    </location>
</feature>
<feature type="compositionally biased region" description="Polar residues" evidence="1">
    <location>
        <begin position="213"/>
        <end position="224"/>
    </location>
</feature>
<name>A0AAD4D511_9FUNG</name>
<feature type="domain" description="Phosphatidate phosphatase APP1 catalytic" evidence="2">
    <location>
        <begin position="344"/>
        <end position="491"/>
    </location>
</feature>
<proteinExistence type="predicted"/>
<dbReference type="PANTHER" id="PTHR28208">
    <property type="entry name" value="PHOSPHATIDATE PHOSPHATASE APP1"/>
    <property type="match status" value="1"/>
</dbReference>
<feature type="non-terminal residue" evidence="3">
    <location>
        <position position="1079"/>
    </location>
</feature>
<evidence type="ECO:0000259" key="2">
    <source>
        <dbReference type="Pfam" id="PF09949"/>
    </source>
</evidence>
<evidence type="ECO:0000256" key="1">
    <source>
        <dbReference type="SAM" id="MobiDB-lite"/>
    </source>
</evidence>
<dbReference type="AlphaFoldDB" id="A0AAD4D511"/>
<feature type="region of interest" description="Disordered" evidence="1">
    <location>
        <begin position="532"/>
        <end position="583"/>
    </location>
</feature>
<feature type="compositionally biased region" description="Low complexity" evidence="1">
    <location>
        <begin position="859"/>
        <end position="882"/>
    </location>
</feature>
<organism evidence="3 4">
    <name type="scientific">Linnemannia exigua</name>
    <dbReference type="NCBI Taxonomy" id="604196"/>
    <lineage>
        <taxon>Eukaryota</taxon>
        <taxon>Fungi</taxon>
        <taxon>Fungi incertae sedis</taxon>
        <taxon>Mucoromycota</taxon>
        <taxon>Mortierellomycotina</taxon>
        <taxon>Mortierellomycetes</taxon>
        <taxon>Mortierellales</taxon>
        <taxon>Mortierellaceae</taxon>
        <taxon>Linnemannia</taxon>
    </lineage>
</organism>
<feature type="compositionally biased region" description="Low complexity" evidence="1">
    <location>
        <begin position="936"/>
        <end position="951"/>
    </location>
</feature>
<feature type="compositionally biased region" description="Polar residues" evidence="1">
    <location>
        <begin position="721"/>
        <end position="730"/>
    </location>
</feature>